<accession>A0A1H1LD78</accession>
<dbReference type="InterPro" id="IPR002727">
    <property type="entry name" value="DUF47"/>
</dbReference>
<dbReference type="PANTHER" id="PTHR36536:SF3">
    <property type="entry name" value="UPF0111 PROTEIN HI_1603"/>
    <property type="match status" value="1"/>
</dbReference>
<dbReference type="NCBIfam" id="TIGR00153">
    <property type="entry name" value="TIGR00153 family protein"/>
    <property type="match status" value="1"/>
</dbReference>
<dbReference type="STRING" id="487184.SAMN05216421_0133"/>
<proteinExistence type="inferred from homology"/>
<dbReference type="InterPro" id="IPR038078">
    <property type="entry name" value="PhoU-like_sf"/>
</dbReference>
<name>A0A1H1LD78_9GAMM</name>
<reference evidence="3" key="1">
    <citation type="submission" date="2016-10" db="EMBL/GenBank/DDBJ databases">
        <authorList>
            <person name="Varghese N."/>
            <person name="Submissions S."/>
        </authorList>
    </citation>
    <scope>NUCLEOTIDE SEQUENCE [LARGE SCALE GENOMIC DNA]</scope>
    <source>
        <strain evidence="3">NRRL B-51270</strain>
    </source>
</reference>
<dbReference type="PANTHER" id="PTHR36536">
    <property type="entry name" value="UPF0111 PROTEIN HI_1603"/>
    <property type="match status" value="1"/>
</dbReference>
<comment type="similarity">
    <text evidence="1">Belongs to the UPF0111 family.</text>
</comment>
<sequence>MPSNPFLTLFGRSPIGPMQQHIAKAHECAAQLTPFIDAVIAGDWVEAEKVQQHICVLEREADKLKKDVRVHLPKSLFLPVPRTDLLELLSVQDKVANRAKDIAGLMLGRQMQIPTPLQPAFKSFVKRSVDAAAQALRAMNELDELLETGFSGREVTLVERMIDELDAIEHDTDNLQIKLRAELFKLEKEWPPVDVMFLYQIIEWIGDVADRAQRVGNRLELLMAR</sequence>
<dbReference type="InterPro" id="IPR018445">
    <property type="entry name" value="Put_Phosphate_transp_reg"/>
</dbReference>
<evidence type="ECO:0000313" key="2">
    <source>
        <dbReference type="EMBL" id="SDR72377.1"/>
    </source>
</evidence>
<gene>
    <name evidence="2" type="ORF">SAMN05216421_0133</name>
</gene>
<evidence type="ECO:0000256" key="1">
    <source>
        <dbReference type="ARBA" id="ARBA00008591"/>
    </source>
</evidence>
<dbReference type="Proteomes" id="UP000243207">
    <property type="component" value="Chromosome I"/>
</dbReference>
<evidence type="ECO:0008006" key="4">
    <source>
        <dbReference type="Google" id="ProtNLM"/>
    </source>
</evidence>
<keyword evidence="3" id="KW-1185">Reference proteome</keyword>
<protein>
    <recommendedName>
        <fullName evidence="4">TIGR00153 family protein</fullName>
    </recommendedName>
</protein>
<dbReference type="Pfam" id="PF01865">
    <property type="entry name" value="PhoU_div"/>
    <property type="match status" value="1"/>
</dbReference>
<dbReference type="SUPFAM" id="SSF109755">
    <property type="entry name" value="PhoU-like"/>
    <property type="match status" value="1"/>
</dbReference>
<dbReference type="Gene3D" id="1.20.58.220">
    <property type="entry name" value="Phosphate transport system protein phou homolog 2, domain 2"/>
    <property type="match status" value="1"/>
</dbReference>
<dbReference type="OrthoDB" id="9780540at2"/>
<dbReference type="AlphaFoldDB" id="A0A1H1LD78"/>
<evidence type="ECO:0000313" key="3">
    <source>
        <dbReference type="Proteomes" id="UP000243207"/>
    </source>
</evidence>
<organism evidence="2 3">
    <name type="scientific">Halopseudomonas xinjiangensis</name>
    <dbReference type="NCBI Taxonomy" id="487184"/>
    <lineage>
        <taxon>Bacteria</taxon>
        <taxon>Pseudomonadati</taxon>
        <taxon>Pseudomonadota</taxon>
        <taxon>Gammaproteobacteria</taxon>
        <taxon>Pseudomonadales</taxon>
        <taxon>Pseudomonadaceae</taxon>
        <taxon>Halopseudomonas</taxon>
    </lineage>
</organism>
<dbReference type="EMBL" id="LT629736">
    <property type="protein sequence ID" value="SDR72377.1"/>
    <property type="molecule type" value="Genomic_DNA"/>
</dbReference>
<dbReference type="RefSeq" id="WP_093391238.1">
    <property type="nucleotide sequence ID" value="NZ_LT629736.1"/>
</dbReference>